<evidence type="ECO:0000259" key="20">
    <source>
        <dbReference type="Pfam" id="PF08544"/>
    </source>
</evidence>
<keyword evidence="5 18" id="KW-0444">Lipid biosynthesis</keyword>
<dbReference type="InterPro" id="IPR036554">
    <property type="entry name" value="GHMP_kinase_C_sf"/>
</dbReference>
<name>F4QDQ9_CACFS</name>
<evidence type="ECO:0000313" key="22">
    <source>
        <dbReference type="Proteomes" id="UP000007797"/>
    </source>
</evidence>
<dbReference type="InterPro" id="IPR006205">
    <property type="entry name" value="Mev_gal_kin"/>
</dbReference>
<dbReference type="GO" id="GO:0004496">
    <property type="term" value="F:mevalonate kinase activity"/>
    <property type="evidence" value="ECO:0007669"/>
    <property type="project" value="UniProtKB-EC"/>
</dbReference>
<dbReference type="EMBL" id="GL883029">
    <property type="protein sequence ID" value="EGG13856.1"/>
    <property type="molecule type" value="Genomic_DNA"/>
</dbReference>
<dbReference type="InterPro" id="IPR006204">
    <property type="entry name" value="GHMP_kinase_N_dom"/>
</dbReference>
<reference evidence="22" key="1">
    <citation type="journal article" date="2011" name="Genome Res.">
        <title>Phylogeny-wide analysis of social amoeba genomes highlights ancient origins for complex intercellular communication.</title>
        <authorList>
            <person name="Heidel A.J."/>
            <person name="Lawal H.M."/>
            <person name="Felder M."/>
            <person name="Schilde C."/>
            <person name="Helps N.R."/>
            <person name="Tunggal B."/>
            <person name="Rivero F."/>
            <person name="John U."/>
            <person name="Schleicher M."/>
            <person name="Eichinger L."/>
            <person name="Platzer M."/>
            <person name="Noegel A.A."/>
            <person name="Schaap P."/>
            <person name="Gloeckner G."/>
        </authorList>
    </citation>
    <scope>NUCLEOTIDE SEQUENCE [LARGE SCALE GENOMIC DNA]</scope>
    <source>
        <strain evidence="22">SH3</strain>
    </source>
</reference>
<keyword evidence="6 18" id="KW-0808">Transferase</keyword>
<evidence type="ECO:0000256" key="13">
    <source>
        <dbReference type="ARBA" id="ARBA00023011"/>
    </source>
</evidence>
<dbReference type="GO" id="GO:0005829">
    <property type="term" value="C:cytosol"/>
    <property type="evidence" value="ECO:0007669"/>
    <property type="project" value="TreeGrafter"/>
</dbReference>
<keyword evidence="4 18" id="KW-0963">Cytoplasm</keyword>
<dbReference type="OrthoDB" id="1652964at2759"/>
<dbReference type="FunFam" id="3.30.70.890:FF:000003">
    <property type="entry name" value="Mevalonate kinase"/>
    <property type="match status" value="1"/>
</dbReference>
<evidence type="ECO:0000256" key="2">
    <source>
        <dbReference type="ARBA" id="ARBA00006495"/>
    </source>
</evidence>
<keyword evidence="9 18" id="KW-0418">Kinase</keyword>
<sequence>MSVLSAPGKVILFGEHAVVLGKTSVATGLSLRSNIQVETPKTPEQSQQITLSFPDIQYFGVKSYDLSRLRSLPSYHNAIETKDNLIPFECDEQFQNELAGIADSKGIQTMLFLYSAIAKLKHGIYVHFQSDLPMGAGLGSSAGFCVCIVTVLLSMFDIYACGGCEQCTSFEKVADTDTETTISFTPCQQQLELINKWSLQGEKIMHGTPSGVDNAVSTFGRALTFTRKDGYKILDRIPPLRLLIVDTKVSRSTKVLVENVINRHKTYPTLIEPVAQLIDTISNQCIEAFNQYFTDNDMEKLQKAIELMIDMNHSLLTGCFGVGHSTLDKIATIARLHGVHAKLTGAGGGGCAIVLLRYDMTEGEVSRLRESLKEAGGFESWEATIGDKGVQVDIINN</sequence>
<keyword evidence="16 18" id="KW-0753">Steroid metabolism</keyword>
<evidence type="ECO:0000256" key="7">
    <source>
        <dbReference type="ARBA" id="ARBA00022723"/>
    </source>
</evidence>
<feature type="domain" description="GHMP kinase N-terminal" evidence="19">
    <location>
        <begin position="115"/>
        <end position="157"/>
    </location>
</feature>
<evidence type="ECO:0000256" key="5">
    <source>
        <dbReference type="ARBA" id="ARBA00022516"/>
    </source>
</evidence>
<evidence type="ECO:0000256" key="17">
    <source>
        <dbReference type="ARBA" id="ARBA00029438"/>
    </source>
</evidence>
<feature type="domain" description="GHMP kinase C-terminal" evidence="20">
    <location>
        <begin position="294"/>
        <end position="371"/>
    </location>
</feature>
<evidence type="ECO:0000313" key="21">
    <source>
        <dbReference type="EMBL" id="EGG13856.1"/>
    </source>
</evidence>
<evidence type="ECO:0000256" key="1">
    <source>
        <dbReference type="ARBA" id="ARBA00004496"/>
    </source>
</evidence>
<keyword evidence="15 18" id="KW-1207">Sterol metabolism</keyword>
<accession>F4QDQ9</accession>
<dbReference type="Proteomes" id="UP000007797">
    <property type="component" value="Unassembled WGS sequence"/>
</dbReference>
<dbReference type="GO" id="GO:0046872">
    <property type="term" value="F:metal ion binding"/>
    <property type="evidence" value="ECO:0007669"/>
    <property type="project" value="UniProtKB-KW"/>
</dbReference>
<protein>
    <recommendedName>
        <fullName evidence="3 18">Mevalonate kinase</fullName>
        <shortName evidence="18">MK</shortName>
        <ecNumber evidence="3 18">2.7.1.36</ecNumber>
    </recommendedName>
</protein>
<comment type="subcellular location">
    <subcellularLocation>
        <location evidence="1 18">Cytoplasm</location>
    </subcellularLocation>
</comment>
<dbReference type="PRINTS" id="PR00959">
    <property type="entry name" value="MEVGALKINASE"/>
</dbReference>
<dbReference type="GeneID" id="14865917"/>
<dbReference type="Pfam" id="PF00288">
    <property type="entry name" value="GHMP_kinases_N"/>
    <property type="match status" value="1"/>
</dbReference>
<dbReference type="InterPro" id="IPR006203">
    <property type="entry name" value="GHMP_knse_ATP-bd_CS"/>
</dbReference>
<dbReference type="Gene3D" id="3.30.70.890">
    <property type="entry name" value="GHMP kinase, C-terminal domain"/>
    <property type="match status" value="1"/>
</dbReference>
<dbReference type="RefSeq" id="XP_004350564.1">
    <property type="nucleotide sequence ID" value="XM_004350513.1"/>
</dbReference>
<dbReference type="EC" id="2.7.1.36" evidence="3 18"/>
<keyword evidence="7" id="KW-0479">Metal-binding</keyword>
<proteinExistence type="inferred from homology"/>
<comment type="pathway">
    <text evidence="17 18">Isoprenoid biosynthesis; isopentenyl diphosphate biosynthesis via mevalonate pathway; isopentenyl diphosphate from (R)-mevalonate: step 1/3.</text>
</comment>
<evidence type="ECO:0000256" key="18">
    <source>
        <dbReference type="RuleBase" id="RU363087"/>
    </source>
</evidence>
<dbReference type="Gene3D" id="3.30.230.10">
    <property type="match status" value="1"/>
</dbReference>
<organism evidence="21 22">
    <name type="scientific">Cavenderia fasciculata</name>
    <name type="common">Slime mold</name>
    <name type="synonym">Dictyostelium fasciculatum</name>
    <dbReference type="NCBI Taxonomy" id="261658"/>
    <lineage>
        <taxon>Eukaryota</taxon>
        <taxon>Amoebozoa</taxon>
        <taxon>Evosea</taxon>
        <taxon>Eumycetozoa</taxon>
        <taxon>Dictyostelia</taxon>
        <taxon>Acytosteliales</taxon>
        <taxon>Cavenderiaceae</taxon>
        <taxon>Cavenderia</taxon>
    </lineage>
</organism>
<dbReference type="SUPFAM" id="SSF55060">
    <property type="entry name" value="GHMP Kinase, C-terminal domain"/>
    <property type="match status" value="1"/>
</dbReference>
<evidence type="ECO:0000256" key="4">
    <source>
        <dbReference type="ARBA" id="ARBA00022490"/>
    </source>
</evidence>
<evidence type="ECO:0000256" key="16">
    <source>
        <dbReference type="ARBA" id="ARBA00023221"/>
    </source>
</evidence>
<evidence type="ECO:0000256" key="10">
    <source>
        <dbReference type="ARBA" id="ARBA00022840"/>
    </source>
</evidence>
<dbReference type="STRING" id="1054147.F4QDQ9"/>
<keyword evidence="13 18" id="KW-0756">Sterol biosynthesis</keyword>
<dbReference type="InterPro" id="IPR020568">
    <property type="entry name" value="Ribosomal_Su5_D2-typ_SF"/>
</dbReference>
<keyword evidence="8 18" id="KW-0547">Nucleotide-binding</keyword>
<dbReference type="InterPro" id="IPR014721">
    <property type="entry name" value="Ribsml_uS5_D2-typ_fold_subgr"/>
</dbReference>
<dbReference type="GO" id="GO:0019287">
    <property type="term" value="P:isopentenyl diphosphate biosynthetic process, mevalonate pathway"/>
    <property type="evidence" value="ECO:0007669"/>
    <property type="project" value="UniProtKB-UniPathway"/>
</dbReference>
<dbReference type="NCBIfam" id="TIGR00549">
    <property type="entry name" value="mevalon_kin"/>
    <property type="match status" value="1"/>
</dbReference>
<dbReference type="AlphaFoldDB" id="F4QDQ9"/>
<evidence type="ECO:0000256" key="14">
    <source>
        <dbReference type="ARBA" id="ARBA00023098"/>
    </source>
</evidence>
<dbReference type="OMA" id="LMDFNHG"/>
<keyword evidence="14 18" id="KW-0443">Lipid metabolism</keyword>
<keyword evidence="12 18" id="KW-0752">Steroid biosynthesis</keyword>
<dbReference type="GO" id="GO:0005524">
    <property type="term" value="F:ATP binding"/>
    <property type="evidence" value="ECO:0007669"/>
    <property type="project" value="UniProtKB-KW"/>
</dbReference>
<evidence type="ECO:0000256" key="6">
    <source>
        <dbReference type="ARBA" id="ARBA00022679"/>
    </source>
</evidence>
<dbReference type="PANTHER" id="PTHR43290:SF2">
    <property type="entry name" value="MEVALONATE KINASE"/>
    <property type="match status" value="1"/>
</dbReference>
<keyword evidence="10 18" id="KW-0067">ATP-binding</keyword>
<gene>
    <name evidence="21" type="primary">mvk</name>
    <name evidence="21" type="ORF">DFA_11617</name>
</gene>
<keyword evidence="11" id="KW-0460">Magnesium</keyword>
<dbReference type="SUPFAM" id="SSF54211">
    <property type="entry name" value="Ribosomal protein S5 domain 2-like"/>
    <property type="match status" value="1"/>
</dbReference>
<evidence type="ECO:0000256" key="15">
    <source>
        <dbReference type="ARBA" id="ARBA00023166"/>
    </source>
</evidence>
<evidence type="ECO:0000256" key="11">
    <source>
        <dbReference type="ARBA" id="ARBA00022842"/>
    </source>
</evidence>
<dbReference type="PROSITE" id="PS00627">
    <property type="entry name" value="GHMP_KINASES_ATP"/>
    <property type="match status" value="1"/>
</dbReference>
<evidence type="ECO:0000256" key="3">
    <source>
        <dbReference type="ARBA" id="ARBA00012103"/>
    </source>
</evidence>
<keyword evidence="22" id="KW-1185">Reference proteome</keyword>
<dbReference type="Pfam" id="PF08544">
    <property type="entry name" value="GHMP_kinases_C"/>
    <property type="match status" value="1"/>
</dbReference>
<evidence type="ECO:0000256" key="12">
    <source>
        <dbReference type="ARBA" id="ARBA00022955"/>
    </source>
</evidence>
<dbReference type="PANTHER" id="PTHR43290">
    <property type="entry name" value="MEVALONATE KINASE"/>
    <property type="match status" value="1"/>
</dbReference>
<comment type="similarity">
    <text evidence="2 18">Belongs to the GHMP kinase family. Mevalonate kinase subfamily.</text>
</comment>
<dbReference type="KEGG" id="dfa:DFA_11617"/>
<evidence type="ECO:0000259" key="19">
    <source>
        <dbReference type="Pfam" id="PF00288"/>
    </source>
</evidence>
<evidence type="ECO:0000256" key="9">
    <source>
        <dbReference type="ARBA" id="ARBA00022777"/>
    </source>
</evidence>
<dbReference type="UniPathway" id="UPA00057">
    <property type="reaction ID" value="UER00098"/>
</dbReference>
<comment type="catalytic activity">
    <reaction evidence="18">
        <text>(R)-mevalonate + ATP = (R)-5-phosphomevalonate + ADP + H(+)</text>
        <dbReference type="Rhea" id="RHEA:17065"/>
        <dbReference type="ChEBI" id="CHEBI:15378"/>
        <dbReference type="ChEBI" id="CHEBI:30616"/>
        <dbReference type="ChEBI" id="CHEBI:36464"/>
        <dbReference type="ChEBI" id="CHEBI:58146"/>
        <dbReference type="ChEBI" id="CHEBI:456216"/>
        <dbReference type="EC" id="2.7.1.36"/>
    </reaction>
</comment>
<dbReference type="GO" id="GO:0016126">
    <property type="term" value="P:sterol biosynthetic process"/>
    <property type="evidence" value="ECO:0007669"/>
    <property type="project" value="UniProtKB-KW"/>
</dbReference>
<evidence type="ECO:0000256" key="8">
    <source>
        <dbReference type="ARBA" id="ARBA00022741"/>
    </source>
</evidence>
<dbReference type="InterPro" id="IPR013750">
    <property type="entry name" value="GHMP_kinase_C_dom"/>
</dbReference>